<dbReference type="EMBL" id="BLXT01004515">
    <property type="protein sequence ID" value="GFO13881.1"/>
    <property type="molecule type" value="Genomic_DNA"/>
</dbReference>
<dbReference type="AlphaFoldDB" id="A0AAV4B033"/>
<proteinExistence type="predicted"/>
<reference evidence="2 3" key="1">
    <citation type="journal article" date="2021" name="Elife">
        <title>Chloroplast acquisition without the gene transfer in kleptoplastic sea slugs, Plakobranchus ocellatus.</title>
        <authorList>
            <person name="Maeda T."/>
            <person name="Takahashi S."/>
            <person name="Yoshida T."/>
            <person name="Shimamura S."/>
            <person name="Takaki Y."/>
            <person name="Nagai Y."/>
            <person name="Toyoda A."/>
            <person name="Suzuki Y."/>
            <person name="Arimoto A."/>
            <person name="Ishii H."/>
            <person name="Satoh N."/>
            <person name="Nishiyama T."/>
            <person name="Hasebe M."/>
            <person name="Maruyama T."/>
            <person name="Minagawa J."/>
            <person name="Obokata J."/>
            <person name="Shigenobu S."/>
        </authorList>
    </citation>
    <scope>NUCLEOTIDE SEQUENCE [LARGE SCALE GENOMIC DNA]</scope>
</reference>
<sequence length="125" mass="14591">MFGHLKRHLGGMAFETEDDLISELRNWFDNLDVDFFRPVHNRLSQAFRPSVRPGRRWQGSNPRQKDNNNLKAKKGSKRIQGKKIAGCGNVDHEITMVYFVCEEQVEEGVVKWLHEVRARKDVENV</sequence>
<comment type="caution">
    <text evidence="2">The sequence shown here is derived from an EMBL/GenBank/DDBJ whole genome shotgun (WGS) entry which is preliminary data.</text>
</comment>
<evidence type="ECO:0000313" key="2">
    <source>
        <dbReference type="EMBL" id="GFO13881.1"/>
    </source>
</evidence>
<keyword evidence="3" id="KW-1185">Reference proteome</keyword>
<gene>
    <name evidence="2" type="ORF">PoB_004038600</name>
</gene>
<dbReference type="Proteomes" id="UP000735302">
    <property type="component" value="Unassembled WGS sequence"/>
</dbReference>
<protein>
    <submittedName>
        <fullName evidence="2">Uncharacterized protein</fullName>
    </submittedName>
</protein>
<feature type="region of interest" description="Disordered" evidence="1">
    <location>
        <begin position="50"/>
        <end position="78"/>
    </location>
</feature>
<name>A0AAV4B033_9GAST</name>
<evidence type="ECO:0000256" key="1">
    <source>
        <dbReference type="SAM" id="MobiDB-lite"/>
    </source>
</evidence>
<organism evidence="2 3">
    <name type="scientific">Plakobranchus ocellatus</name>
    <dbReference type="NCBI Taxonomy" id="259542"/>
    <lineage>
        <taxon>Eukaryota</taxon>
        <taxon>Metazoa</taxon>
        <taxon>Spiralia</taxon>
        <taxon>Lophotrochozoa</taxon>
        <taxon>Mollusca</taxon>
        <taxon>Gastropoda</taxon>
        <taxon>Heterobranchia</taxon>
        <taxon>Euthyneura</taxon>
        <taxon>Panpulmonata</taxon>
        <taxon>Sacoglossa</taxon>
        <taxon>Placobranchoidea</taxon>
        <taxon>Plakobranchidae</taxon>
        <taxon>Plakobranchus</taxon>
    </lineage>
</organism>
<accession>A0AAV4B033</accession>
<evidence type="ECO:0000313" key="3">
    <source>
        <dbReference type="Proteomes" id="UP000735302"/>
    </source>
</evidence>